<comment type="subcellular location">
    <subcellularLocation>
        <location evidence="1">Cell membrane</location>
        <topology evidence="1">Multi-pass membrane protein</topology>
    </subcellularLocation>
</comment>
<dbReference type="PANTHER" id="PTHR30269">
    <property type="entry name" value="TRANSMEMBRANE PROTEIN YFCA"/>
    <property type="match status" value="1"/>
</dbReference>
<feature type="transmembrane region" description="Helical" evidence="7">
    <location>
        <begin position="229"/>
        <end position="247"/>
    </location>
</feature>
<feature type="transmembrane region" description="Helical" evidence="7">
    <location>
        <begin position="104"/>
        <end position="122"/>
    </location>
</feature>
<sequence length="248" mass="26659">MLFIKGGIDVTEIVLLVVLTLIATAVGTSTGFGMSTIMVPVLTVFVPLPVTLLFVGVIHLFGDVWKMLLFRKGAAWRLILGFGIPGIAASFLGAALALKARGLPLERILGLFLLLYVGFLFTNRKWSLPRNQATAVAGGTLSGLSAGLFGVGGAVRGAFLAAYDLPKDVYIFTSGVIAFFIDITRISQYLLGGIELGNSLLAALILCIPVSFAGAWLARKFLDRLPQNYFRMFVAGFLFLVAVRLLVW</sequence>
<dbReference type="AlphaFoldDB" id="A0A485M3S3"/>
<accession>A0A485M3S3</accession>
<keyword evidence="3" id="KW-1003">Cell membrane</keyword>
<evidence type="ECO:0000256" key="6">
    <source>
        <dbReference type="ARBA" id="ARBA00023136"/>
    </source>
</evidence>
<proteinExistence type="predicted"/>
<keyword evidence="5 7" id="KW-1133">Transmembrane helix</keyword>
<feature type="transmembrane region" description="Helical" evidence="7">
    <location>
        <begin position="199"/>
        <end position="217"/>
    </location>
</feature>
<keyword evidence="6 7" id="KW-0472">Membrane</keyword>
<feature type="transmembrane region" description="Helical" evidence="7">
    <location>
        <begin position="12"/>
        <end position="32"/>
    </location>
</feature>
<evidence type="ECO:0000256" key="5">
    <source>
        <dbReference type="ARBA" id="ARBA00022989"/>
    </source>
</evidence>
<dbReference type="InterPro" id="IPR052017">
    <property type="entry name" value="TSUP"/>
</dbReference>
<dbReference type="EMBL" id="CAADRM010000108">
    <property type="protein sequence ID" value="VFU15719.1"/>
    <property type="molecule type" value="Genomic_DNA"/>
</dbReference>
<evidence type="ECO:0000256" key="7">
    <source>
        <dbReference type="SAM" id="Phobius"/>
    </source>
</evidence>
<gene>
    <name evidence="8" type="ORF">SCFA_440003</name>
</gene>
<feature type="transmembrane region" description="Helical" evidence="7">
    <location>
        <begin position="38"/>
        <end position="62"/>
    </location>
</feature>
<organism evidence="8">
    <name type="scientific">anaerobic digester metagenome</name>
    <dbReference type="NCBI Taxonomy" id="1263854"/>
    <lineage>
        <taxon>unclassified sequences</taxon>
        <taxon>metagenomes</taxon>
        <taxon>ecological metagenomes</taxon>
    </lineage>
</organism>
<feature type="transmembrane region" description="Helical" evidence="7">
    <location>
        <begin position="74"/>
        <end position="98"/>
    </location>
</feature>
<feature type="transmembrane region" description="Helical" evidence="7">
    <location>
        <begin position="134"/>
        <end position="163"/>
    </location>
</feature>
<evidence type="ECO:0000256" key="1">
    <source>
        <dbReference type="ARBA" id="ARBA00004651"/>
    </source>
</evidence>
<evidence type="ECO:0000256" key="2">
    <source>
        <dbReference type="ARBA" id="ARBA00022448"/>
    </source>
</evidence>
<dbReference type="GO" id="GO:0005886">
    <property type="term" value="C:plasma membrane"/>
    <property type="evidence" value="ECO:0007669"/>
    <property type="project" value="UniProtKB-SubCell"/>
</dbReference>
<keyword evidence="4 7" id="KW-0812">Transmembrane</keyword>
<dbReference type="InterPro" id="IPR002781">
    <property type="entry name" value="TM_pro_TauE-like"/>
</dbReference>
<dbReference type="PANTHER" id="PTHR30269:SF37">
    <property type="entry name" value="MEMBRANE TRANSPORTER PROTEIN"/>
    <property type="match status" value="1"/>
</dbReference>
<reference evidence="8" key="1">
    <citation type="submission" date="2019-03" db="EMBL/GenBank/DDBJ databases">
        <authorList>
            <person name="Hao L."/>
        </authorList>
    </citation>
    <scope>NUCLEOTIDE SEQUENCE</scope>
</reference>
<name>A0A485M3S3_9ZZZZ</name>
<evidence type="ECO:0000256" key="4">
    <source>
        <dbReference type="ARBA" id="ARBA00022692"/>
    </source>
</evidence>
<evidence type="ECO:0000313" key="8">
    <source>
        <dbReference type="EMBL" id="VFU15719.1"/>
    </source>
</evidence>
<evidence type="ECO:0000256" key="3">
    <source>
        <dbReference type="ARBA" id="ARBA00022475"/>
    </source>
</evidence>
<dbReference type="Pfam" id="PF01925">
    <property type="entry name" value="TauE"/>
    <property type="match status" value="1"/>
</dbReference>
<keyword evidence="2" id="KW-0813">Transport</keyword>
<feature type="transmembrane region" description="Helical" evidence="7">
    <location>
        <begin position="169"/>
        <end position="187"/>
    </location>
</feature>
<protein>
    <submittedName>
        <fullName evidence="8">Putative membrane transporter protein</fullName>
    </submittedName>
</protein>